<evidence type="ECO:0000313" key="1">
    <source>
        <dbReference type="EMBL" id="KXJ94208.1"/>
    </source>
</evidence>
<dbReference type="OrthoDB" id="274726at2759"/>
<dbReference type="Pfam" id="PF07189">
    <property type="entry name" value="SF3b10"/>
    <property type="match status" value="1"/>
</dbReference>
<dbReference type="AlphaFoldDB" id="A0A136JAY3"/>
<proteinExistence type="predicted"/>
<dbReference type="Proteomes" id="UP000070501">
    <property type="component" value="Unassembled WGS sequence"/>
</dbReference>
<dbReference type="PANTHER" id="PTHR20978:SF0">
    <property type="entry name" value="SPLICING FACTOR 3B SUBUNIT 5"/>
    <property type="match status" value="1"/>
</dbReference>
<keyword evidence="2" id="KW-1185">Reference proteome</keyword>
<dbReference type="GO" id="GO:0071011">
    <property type="term" value="C:precatalytic spliceosome"/>
    <property type="evidence" value="ECO:0007669"/>
    <property type="project" value="TreeGrafter"/>
</dbReference>
<organism evidence="1 2">
    <name type="scientific">Microdochium bolleyi</name>
    <dbReference type="NCBI Taxonomy" id="196109"/>
    <lineage>
        <taxon>Eukaryota</taxon>
        <taxon>Fungi</taxon>
        <taxon>Dikarya</taxon>
        <taxon>Ascomycota</taxon>
        <taxon>Pezizomycotina</taxon>
        <taxon>Sordariomycetes</taxon>
        <taxon>Xylariomycetidae</taxon>
        <taxon>Xylariales</taxon>
        <taxon>Microdochiaceae</taxon>
        <taxon>Microdochium</taxon>
    </lineage>
</organism>
<reference evidence="2" key="1">
    <citation type="submission" date="2016-02" db="EMBL/GenBank/DDBJ databases">
        <title>Draft genome sequence of Microdochium bolleyi, a fungal endophyte of beachgrass.</title>
        <authorList>
            <consortium name="DOE Joint Genome Institute"/>
            <person name="David A.S."/>
            <person name="May G."/>
            <person name="Haridas S."/>
            <person name="Lim J."/>
            <person name="Wang M."/>
            <person name="Labutti K."/>
            <person name="Lipzen A."/>
            <person name="Barry K."/>
            <person name="Grigoriev I.V."/>
        </authorList>
    </citation>
    <scope>NUCLEOTIDE SEQUENCE [LARGE SCALE GENOMIC DNA]</scope>
    <source>
        <strain evidence="2">J235TASD1</strain>
    </source>
</reference>
<dbReference type="PANTHER" id="PTHR20978">
    <property type="entry name" value="SPLICING FACTOR 3B SUBUNIT 5"/>
    <property type="match status" value="1"/>
</dbReference>
<dbReference type="EMBL" id="KQ964247">
    <property type="protein sequence ID" value="KXJ94208.1"/>
    <property type="molecule type" value="Genomic_DNA"/>
</dbReference>
<protein>
    <submittedName>
        <fullName evidence="1">Splicing factor 3B subunit 10-domain-containing protein</fullName>
    </submittedName>
</protein>
<dbReference type="InParanoid" id="A0A136JAY3"/>
<evidence type="ECO:0000313" key="2">
    <source>
        <dbReference type="Proteomes" id="UP000070501"/>
    </source>
</evidence>
<dbReference type="GO" id="GO:0000398">
    <property type="term" value="P:mRNA splicing, via spliceosome"/>
    <property type="evidence" value="ECO:0007669"/>
    <property type="project" value="TreeGrafter"/>
</dbReference>
<sequence length="152" mass="17193">MPTTSRHLRIFMFNLFNHINSPTIHTRPASYYTQFLHRQKSPSSPFRKWLADKLRTQQELERLQAKYIGTGHPDTTSWEWKTNIHRDTYSSIVGHPPQLAYMSLALNEPAAKVRAQLLRKMIQPAGPPPPREGDEPAILAAAAAQRAAGRGA</sequence>
<accession>A0A136JAY3</accession>
<gene>
    <name evidence="1" type="ORF">Micbo1qcDRAFT_202106</name>
</gene>
<dbReference type="STRING" id="196109.A0A136JAY3"/>
<name>A0A136JAY3_9PEZI</name>
<dbReference type="GO" id="GO:0005686">
    <property type="term" value="C:U2 snRNP"/>
    <property type="evidence" value="ECO:0007669"/>
    <property type="project" value="TreeGrafter"/>
</dbReference>
<dbReference type="InterPro" id="IPR009846">
    <property type="entry name" value="SF3b5/RDS3-10"/>
</dbReference>